<comment type="caution">
    <text evidence="2">The sequence shown here is derived from an EMBL/GenBank/DDBJ whole genome shotgun (WGS) entry which is preliminary data.</text>
</comment>
<protein>
    <submittedName>
        <fullName evidence="2">ImmA/IrrE family metallo-endopeptidase</fullName>
    </submittedName>
</protein>
<evidence type="ECO:0000313" key="3">
    <source>
        <dbReference type="Proteomes" id="UP000264002"/>
    </source>
</evidence>
<dbReference type="EMBL" id="QUWK01000022">
    <property type="protein sequence ID" value="RFU93716.1"/>
    <property type="molecule type" value="Genomic_DNA"/>
</dbReference>
<dbReference type="PANTHER" id="PTHR43236">
    <property type="entry name" value="ANTITOXIN HIGA1"/>
    <property type="match status" value="1"/>
</dbReference>
<reference evidence="3" key="1">
    <citation type="submission" date="2018-08" db="EMBL/GenBank/DDBJ databases">
        <authorList>
            <person name="Grouzdev D.S."/>
            <person name="Krutkina M.S."/>
        </authorList>
    </citation>
    <scope>NUCLEOTIDE SEQUENCE [LARGE SCALE GENOMIC DNA]</scope>
    <source>
        <strain evidence="3">4-11</strain>
    </source>
</reference>
<dbReference type="OrthoDB" id="9796786at2"/>
<reference evidence="2 3" key="2">
    <citation type="submission" date="2018-09" db="EMBL/GenBank/DDBJ databases">
        <title>Genome of Sphaerochaeta halotolerans strain 4-11.</title>
        <authorList>
            <person name="Nazina T.N."/>
            <person name="Sokolova D.S."/>
        </authorList>
    </citation>
    <scope>NUCLEOTIDE SEQUENCE [LARGE SCALE GENOMIC DNA]</scope>
    <source>
        <strain evidence="2 3">4-11</strain>
    </source>
</reference>
<evidence type="ECO:0000313" key="2">
    <source>
        <dbReference type="EMBL" id="RFU93716.1"/>
    </source>
</evidence>
<dbReference type="Proteomes" id="UP000264002">
    <property type="component" value="Unassembled WGS sequence"/>
</dbReference>
<dbReference type="InterPro" id="IPR052345">
    <property type="entry name" value="Rad_response_metalloprotease"/>
</dbReference>
<sequence length="383" mass="43260">MVKATYPVSPAVVDWVISQLGTHTTPVDSLPLLKEWQAGVKTPTLSEIETVSKKTHIPLGYFFLQTPPKEEIKLMEFRTIASTSSENPSRDLIDTIEDMEQIVDWTRDYLIADGSGVNPIVGKLKHETNVGVIANYIRQVLGLSTNWFETKEPSFNYLRDRMSEAGIIVMMNGVVRNNTHRPLNIDEFRAFAIADTFAPLIFINATDSKSGRLFSLLHEFVHICLGVDDLFNDRHSTVKGVSKLEILCNAVAAEILVPTNLFYSTWESFISRSSSTEETIHKVSHFFKCGNIVVARKALDTGKISHVTYDNIVQNALKHYIENRKSKDSGGNFYNTKGSRIDKRFLTFVVDSVSRGTTLYSEAFRLTDTNRHTFPKLVERMND</sequence>
<feature type="domain" description="IrrE N-terminal-like" evidence="1">
    <location>
        <begin position="194"/>
        <end position="290"/>
    </location>
</feature>
<dbReference type="PANTHER" id="PTHR43236:SF2">
    <property type="entry name" value="BLL0069 PROTEIN"/>
    <property type="match status" value="1"/>
</dbReference>
<name>A0A372MEJ9_9SPIR</name>
<evidence type="ECO:0000259" key="1">
    <source>
        <dbReference type="Pfam" id="PF06114"/>
    </source>
</evidence>
<accession>A0A372MEJ9</accession>
<keyword evidence="3" id="KW-1185">Reference proteome</keyword>
<proteinExistence type="predicted"/>
<dbReference type="Pfam" id="PF06114">
    <property type="entry name" value="Peptidase_M78"/>
    <property type="match status" value="1"/>
</dbReference>
<organism evidence="2 3">
    <name type="scientific">Sphaerochaeta halotolerans</name>
    <dbReference type="NCBI Taxonomy" id="2293840"/>
    <lineage>
        <taxon>Bacteria</taxon>
        <taxon>Pseudomonadati</taxon>
        <taxon>Spirochaetota</taxon>
        <taxon>Spirochaetia</taxon>
        <taxon>Spirochaetales</taxon>
        <taxon>Sphaerochaetaceae</taxon>
        <taxon>Sphaerochaeta</taxon>
    </lineage>
</organism>
<gene>
    <name evidence="2" type="ORF">DYP60_13385</name>
</gene>
<dbReference type="RefSeq" id="WP_117331523.1">
    <property type="nucleotide sequence ID" value="NZ_QUWK01000022.1"/>
</dbReference>
<dbReference type="AlphaFoldDB" id="A0A372MEJ9"/>
<dbReference type="InterPro" id="IPR010359">
    <property type="entry name" value="IrrE_HExxH"/>
</dbReference>
<dbReference type="Gene3D" id="1.10.10.2910">
    <property type="match status" value="1"/>
</dbReference>